<protein>
    <submittedName>
        <fullName evidence="2">Uncharacterized protein</fullName>
    </submittedName>
</protein>
<organism evidence="2 3">
    <name type="scientific">Kipferlia bialata</name>
    <dbReference type="NCBI Taxonomy" id="797122"/>
    <lineage>
        <taxon>Eukaryota</taxon>
        <taxon>Metamonada</taxon>
        <taxon>Carpediemonas-like organisms</taxon>
        <taxon>Kipferlia</taxon>
    </lineage>
</organism>
<name>A0A391NXG8_9EUKA</name>
<accession>A0A391NXG8</accession>
<gene>
    <name evidence="2" type="ORF">KIPB_012158</name>
</gene>
<evidence type="ECO:0000313" key="2">
    <source>
        <dbReference type="EMBL" id="GCA63838.1"/>
    </source>
</evidence>
<keyword evidence="3" id="KW-1185">Reference proteome</keyword>
<sequence>VGDYRDRDQGASGIIECQISFIDYVVRRFAVSLKQFARYAERERQREREREREGDDSTDRLGDDYPENDTERERDPENEKGCCCGPRCSDLACLVTCMVREMDGNREEWRRVDHSDADIVSCLQNPARLASGV</sequence>
<comment type="caution">
    <text evidence="2">The sequence shown here is derived from an EMBL/GenBank/DDBJ whole genome shotgun (WGS) entry which is preliminary data.</text>
</comment>
<dbReference type="EMBL" id="BDIP01005262">
    <property type="protein sequence ID" value="GCA63838.1"/>
    <property type="molecule type" value="Genomic_DNA"/>
</dbReference>
<reference evidence="2 3" key="1">
    <citation type="journal article" date="2018" name="PLoS ONE">
        <title>The draft genome of Kipferlia bialata reveals reductive genome evolution in fornicate parasites.</title>
        <authorList>
            <person name="Tanifuji G."/>
            <person name="Takabayashi S."/>
            <person name="Kume K."/>
            <person name="Takagi M."/>
            <person name="Nakayama T."/>
            <person name="Kamikawa R."/>
            <person name="Inagaki Y."/>
            <person name="Hashimoto T."/>
        </authorList>
    </citation>
    <scope>NUCLEOTIDE SEQUENCE [LARGE SCALE GENOMIC DNA]</scope>
    <source>
        <strain evidence="2">NY0173</strain>
    </source>
</reference>
<evidence type="ECO:0000256" key="1">
    <source>
        <dbReference type="SAM" id="MobiDB-lite"/>
    </source>
</evidence>
<proteinExistence type="predicted"/>
<dbReference type="AlphaFoldDB" id="A0A391NXG8"/>
<feature type="region of interest" description="Disordered" evidence="1">
    <location>
        <begin position="39"/>
        <end position="80"/>
    </location>
</feature>
<evidence type="ECO:0000313" key="3">
    <source>
        <dbReference type="Proteomes" id="UP000265618"/>
    </source>
</evidence>
<feature type="non-terminal residue" evidence="2">
    <location>
        <position position="133"/>
    </location>
</feature>
<dbReference type="Proteomes" id="UP000265618">
    <property type="component" value="Unassembled WGS sequence"/>
</dbReference>